<organism evidence="2 3">
    <name type="scientific">Adineta steineri</name>
    <dbReference type="NCBI Taxonomy" id="433720"/>
    <lineage>
        <taxon>Eukaryota</taxon>
        <taxon>Metazoa</taxon>
        <taxon>Spiralia</taxon>
        <taxon>Gnathifera</taxon>
        <taxon>Rotifera</taxon>
        <taxon>Eurotatoria</taxon>
        <taxon>Bdelloidea</taxon>
        <taxon>Adinetida</taxon>
        <taxon>Adinetidae</taxon>
        <taxon>Adineta</taxon>
    </lineage>
</organism>
<name>A0A820KWC8_9BILA</name>
<dbReference type="EMBL" id="CAJOAY010021131">
    <property type="protein sequence ID" value="CAF4345813.1"/>
    <property type="molecule type" value="Genomic_DNA"/>
</dbReference>
<feature type="non-terminal residue" evidence="2">
    <location>
        <position position="22"/>
    </location>
</feature>
<feature type="region of interest" description="Disordered" evidence="1">
    <location>
        <begin position="1"/>
        <end position="22"/>
    </location>
</feature>
<accession>A0A820KWC8</accession>
<comment type="caution">
    <text evidence="2">The sequence shown here is derived from an EMBL/GenBank/DDBJ whole genome shotgun (WGS) entry which is preliminary data.</text>
</comment>
<dbReference type="Proteomes" id="UP000663881">
    <property type="component" value="Unassembled WGS sequence"/>
</dbReference>
<evidence type="ECO:0000313" key="2">
    <source>
        <dbReference type="EMBL" id="CAF4345813.1"/>
    </source>
</evidence>
<gene>
    <name evidence="2" type="ORF">OKA104_LOCUS48533</name>
</gene>
<evidence type="ECO:0000313" key="3">
    <source>
        <dbReference type="Proteomes" id="UP000663881"/>
    </source>
</evidence>
<sequence>GQKTITIHLKGGNEPRLMLSPQ</sequence>
<feature type="non-terminal residue" evidence="2">
    <location>
        <position position="1"/>
    </location>
</feature>
<evidence type="ECO:0000256" key="1">
    <source>
        <dbReference type="SAM" id="MobiDB-lite"/>
    </source>
</evidence>
<proteinExistence type="predicted"/>
<reference evidence="2" key="1">
    <citation type="submission" date="2021-02" db="EMBL/GenBank/DDBJ databases">
        <authorList>
            <person name="Nowell W R."/>
        </authorList>
    </citation>
    <scope>NUCLEOTIDE SEQUENCE</scope>
</reference>
<dbReference type="AlphaFoldDB" id="A0A820KWC8"/>
<protein>
    <submittedName>
        <fullName evidence="2">Uncharacterized protein</fullName>
    </submittedName>
</protein>